<dbReference type="RefSeq" id="WP_343955767.1">
    <property type="nucleotide sequence ID" value="NZ_BAAAMN010000005.1"/>
</dbReference>
<dbReference type="Proteomes" id="UP001501461">
    <property type="component" value="Unassembled WGS sequence"/>
</dbReference>
<evidence type="ECO:0000256" key="1">
    <source>
        <dbReference type="SAM" id="Phobius"/>
    </source>
</evidence>
<keyword evidence="1" id="KW-0472">Membrane</keyword>
<sequence>MTDTNTLDVPGPRRRHVVGYILGSMAVAVLGLVTAIAMSVSGILNTYTEVSETYDDIFETGREIGPSATPVELDDANYTLLSFTTSDEFPSLGEQAGLCTITDEYGERVAIETSAQPVSAQDMPAADHDLQHATHAVYAHFEATEGTYALSCQQFGVLSDDANYSMGGTAVWGVVVGLGSVVIAGVLFLVGVINHARNRKMQPPKSRKLITYDLDYS</sequence>
<feature type="transmembrane region" description="Helical" evidence="1">
    <location>
        <begin position="20"/>
        <end position="44"/>
    </location>
</feature>
<gene>
    <name evidence="2" type="ORF">GCM10009720_02340</name>
</gene>
<protein>
    <submittedName>
        <fullName evidence="2">Uncharacterized protein</fullName>
    </submittedName>
</protein>
<keyword evidence="1" id="KW-0812">Transmembrane</keyword>
<name>A0ABN2U244_9MICC</name>
<dbReference type="EMBL" id="BAAAMN010000005">
    <property type="protein sequence ID" value="GAA2026231.1"/>
    <property type="molecule type" value="Genomic_DNA"/>
</dbReference>
<keyword evidence="1" id="KW-1133">Transmembrane helix</keyword>
<keyword evidence="3" id="KW-1185">Reference proteome</keyword>
<accession>A0ABN2U244</accession>
<organism evidence="2 3">
    <name type="scientific">Yaniella flava</name>
    <dbReference type="NCBI Taxonomy" id="287930"/>
    <lineage>
        <taxon>Bacteria</taxon>
        <taxon>Bacillati</taxon>
        <taxon>Actinomycetota</taxon>
        <taxon>Actinomycetes</taxon>
        <taxon>Micrococcales</taxon>
        <taxon>Micrococcaceae</taxon>
        <taxon>Yaniella</taxon>
    </lineage>
</organism>
<evidence type="ECO:0000313" key="2">
    <source>
        <dbReference type="EMBL" id="GAA2026231.1"/>
    </source>
</evidence>
<feature type="transmembrane region" description="Helical" evidence="1">
    <location>
        <begin position="170"/>
        <end position="193"/>
    </location>
</feature>
<proteinExistence type="predicted"/>
<evidence type="ECO:0000313" key="3">
    <source>
        <dbReference type="Proteomes" id="UP001501461"/>
    </source>
</evidence>
<comment type="caution">
    <text evidence="2">The sequence shown here is derived from an EMBL/GenBank/DDBJ whole genome shotgun (WGS) entry which is preliminary data.</text>
</comment>
<reference evidence="3" key="1">
    <citation type="journal article" date="2019" name="Int. J. Syst. Evol. Microbiol.">
        <title>The Global Catalogue of Microorganisms (GCM) 10K type strain sequencing project: providing services to taxonomists for standard genome sequencing and annotation.</title>
        <authorList>
            <consortium name="The Broad Institute Genomics Platform"/>
            <consortium name="The Broad Institute Genome Sequencing Center for Infectious Disease"/>
            <person name="Wu L."/>
            <person name="Ma J."/>
        </authorList>
    </citation>
    <scope>NUCLEOTIDE SEQUENCE [LARGE SCALE GENOMIC DNA]</scope>
    <source>
        <strain evidence="3">JCM 13595</strain>
    </source>
</reference>